<dbReference type="InterPro" id="IPR017907">
    <property type="entry name" value="Znf_RING_CS"/>
</dbReference>
<feature type="transmembrane region" description="Helical" evidence="5">
    <location>
        <begin position="347"/>
        <end position="368"/>
    </location>
</feature>
<keyword evidence="8" id="KW-1185">Reference proteome</keyword>
<feature type="transmembrane region" description="Helical" evidence="5">
    <location>
        <begin position="108"/>
        <end position="132"/>
    </location>
</feature>
<keyword evidence="5" id="KW-0472">Membrane</keyword>
<evidence type="ECO:0000256" key="1">
    <source>
        <dbReference type="ARBA" id="ARBA00022723"/>
    </source>
</evidence>
<gene>
    <name evidence="7" type="ORF">CAEBREN_07335</name>
</gene>
<dbReference type="GO" id="GO:0008270">
    <property type="term" value="F:zinc ion binding"/>
    <property type="evidence" value="ECO:0007669"/>
    <property type="project" value="UniProtKB-KW"/>
</dbReference>
<dbReference type="Gene3D" id="3.30.40.10">
    <property type="entry name" value="Zinc/RING finger domain, C3HC4 (zinc finger)"/>
    <property type="match status" value="1"/>
</dbReference>
<dbReference type="Proteomes" id="UP000008068">
    <property type="component" value="Unassembled WGS sequence"/>
</dbReference>
<feature type="transmembrane region" description="Helical" evidence="5">
    <location>
        <begin position="546"/>
        <end position="567"/>
    </location>
</feature>
<dbReference type="OMA" id="TISELNY"/>
<accession>G0MWY3</accession>
<keyword evidence="3" id="KW-0862">Zinc</keyword>
<dbReference type="InterPro" id="IPR052667">
    <property type="entry name" value="E3_ubiquitin-ligase_RING"/>
</dbReference>
<keyword evidence="2 4" id="KW-0863">Zinc-finger</keyword>
<dbReference type="HOGENOM" id="CLU_026040_0_0_1"/>
<dbReference type="PANTHER" id="PTHR47156:SF7">
    <property type="entry name" value="RING-TYPE DOMAIN-CONTAINING PROTEIN"/>
    <property type="match status" value="1"/>
</dbReference>
<dbReference type="PROSITE" id="PS50089">
    <property type="entry name" value="ZF_RING_2"/>
    <property type="match status" value="1"/>
</dbReference>
<dbReference type="EMBL" id="GL379817">
    <property type="protein sequence ID" value="EGT46352.1"/>
    <property type="molecule type" value="Genomic_DNA"/>
</dbReference>
<sequence length="678" mass="77319">MEPMVDILILICVYSFFATLSIIPLFCMSIIMAPVNSNEFVLFISSCIVSYFFCYFIEISRKWAEKYYEKHGLTSIERCRMDVLILSGIVGFLTALPRIVMFFEGTEQLIFCYATLICVPAFCSCLYQYFAFQTKTNINLYKQRYLIAVWLVFHAFLLTVNLYKMRESSLPDNLKGLHEVCQLAFSVLSAVGSLEFVMAWRGAVESNDAGEQYRIVTMVNEEVEVEEVVYENEPSLNRYSRENQFILLKKDKINLLVGFGGIIICTIIPRVAAFFVDENTLWGISIVTILCILLTTVIFTFSRKTISELNYNDHPSTILWLVGIHAFIFNISLSMVSSNEDLVSKVFITQTIFGFNSLSSTIDFIVIWNDDFYFQAPHAPREAPTRTETSRYSLTNFSVITHGCLGILTLIFGGSRYGLLILIVGCLVFGGVDMLAESLRQKSIKIYMLIGLGAMGMLGFVPRIVHGVLIEANTSNLLLSMIFTLSLTLSFYFHFIYGHRSPTFHFQYEAHESIIAKFAVIHSIILIAMIRISYGHWENEEFEVIVFSQFAFFLLPLTSSIDFWMVWNDAVVLEDDVTEVVTVRKPTVVEKRAVKLRPPKVTCFSCHQGYNEKNMTPRILKECGHTICEKCANNRLAENHLRHLFCPKCRKVTVVKGAANTLTKNYLVLELMEKANSM</sequence>
<evidence type="ECO:0000256" key="3">
    <source>
        <dbReference type="ARBA" id="ARBA00022833"/>
    </source>
</evidence>
<feature type="transmembrane region" description="Helical" evidence="5">
    <location>
        <begin position="281"/>
        <end position="301"/>
    </location>
</feature>
<evidence type="ECO:0000313" key="8">
    <source>
        <dbReference type="Proteomes" id="UP000008068"/>
    </source>
</evidence>
<dbReference type="InterPro" id="IPR013083">
    <property type="entry name" value="Znf_RING/FYVE/PHD"/>
</dbReference>
<keyword evidence="1" id="KW-0479">Metal-binding</keyword>
<evidence type="ECO:0000256" key="4">
    <source>
        <dbReference type="PROSITE-ProRule" id="PRU00175"/>
    </source>
</evidence>
<dbReference type="SMART" id="SM00184">
    <property type="entry name" value="RING"/>
    <property type="match status" value="1"/>
</dbReference>
<feature type="transmembrane region" description="Helical" evidence="5">
    <location>
        <begin position="183"/>
        <end position="204"/>
    </location>
</feature>
<dbReference type="eggNOG" id="KOG4185">
    <property type="taxonomic scope" value="Eukaryota"/>
</dbReference>
<reference evidence="8" key="1">
    <citation type="submission" date="2011-07" db="EMBL/GenBank/DDBJ databases">
        <authorList>
            <consortium name="Caenorhabditis brenneri Sequencing and Analysis Consortium"/>
            <person name="Wilson R.K."/>
        </authorList>
    </citation>
    <scope>NUCLEOTIDE SEQUENCE [LARGE SCALE GENOMIC DNA]</scope>
    <source>
        <strain evidence="8">PB2801</strain>
    </source>
</reference>
<feature type="transmembrane region" description="Helical" evidence="5">
    <location>
        <begin position="7"/>
        <end position="34"/>
    </location>
</feature>
<dbReference type="STRING" id="135651.G0MWY3"/>
<feature type="transmembrane region" description="Helical" evidence="5">
    <location>
        <begin position="81"/>
        <end position="102"/>
    </location>
</feature>
<dbReference type="InterPro" id="IPR001841">
    <property type="entry name" value="Znf_RING"/>
</dbReference>
<dbReference type="OrthoDB" id="1933281at2759"/>
<feature type="transmembrane region" description="Helical" evidence="5">
    <location>
        <begin position="447"/>
        <end position="465"/>
    </location>
</feature>
<dbReference type="InParanoid" id="G0MWY3"/>
<evidence type="ECO:0000256" key="2">
    <source>
        <dbReference type="ARBA" id="ARBA00022771"/>
    </source>
</evidence>
<feature type="domain" description="RING-type" evidence="6">
    <location>
        <begin position="603"/>
        <end position="650"/>
    </location>
</feature>
<evidence type="ECO:0000313" key="7">
    <source>
        <dbReference type="EMBL" id="EGT46352.1"/>
    </source>
</evidence>
<feature type="transmembrane region" description="Helical" evidence="5">
    <location>
        <begin position="144"/>
        <end position="163"/>
    </location>
</feature>
<protein>
    <recommendedName>
        <fullName evidence="6">RING-type domain-containing protein</fullName>
    </recommendedName>
</protein>
<dbReference type="SUPFAM" id="SSF57850">
    <property type="entry name" value="RING/U-box"/>
    <property type="match status" value="1"/>
</dbReference>
<organism evidence="8">
    <name type="scientific">Caenorhabditis brenneri</name>
    <name type="common">Nematode worm</name>
    <dbReference type="NCBI Taxonomy" id="135651"/>
    <lineage>
        <taxon>Eukaryota</taxon>
        <taxon>Metazoa</taxon>
        <taxon>Ecdysozoa</taxon>
        <taxon>Nematoda</taxon>
        <taxon>Chromadorea</taxon>
        <taxon>Rhabditida</taxon>
        <taxon>Rhabditina</taxon>
        <taxon>Rhabditomorpha</taxon>
        <taxon>Rhabditoidea</taxon>
        <taxon>Rhabditidae</taxon>
        <taxon>Peloderinae</taxon>
        <taxon>Caenorhabditis</taxon>
    </lineage>
</organism>
<dbReference type="AlphaFoldDB" id="G0MWY3"/>
<feature type="transmembrane region" description="Helical" evidence="5">
    <location>
        <begin position="253"/>
        <end position="275"/>
    </location>
</feature>
<name>G0MWY3_CAEBE</name>
<dbReference type="PROSITE" id="PS00518">
    <property type="entry name" value="ZF_RING_1"/>
    <property type="match status" value="1"/>
</dbReference>
<feature type="transmembrane region" description="Helical" evidence="5">
    <location>
        <begin position="477"/>
        <end position="495"/>
    </location>
</feature>
<feature type="transmembrane region" description="Helical" evidence="5">
    <location>
        <begin position="515"/>
        <end position="534"/>
    </location>
</feature>
<evidence type="ECO:0000256" key="5">
    <source>
        <dbReference type="SAM" id="Phobius"/>
    </source>
</evidence>
<keyword evidence="5" id="KW-1133">Transmembrane helix</keyword>
<feature type="transmembrane region" description="Helical" evidence="5">
    <location>
        <begin position="389"/>
        <end position="411"/>
    </location>
</feature>
<dbReference type="PANTHER" id="PTHR47156">
    <property type="entry name" value="PROTEIN CBG20824"/>
    <property type="match status" value="1"/>
</dbReference>
<keyword evidence="5" id="KW-0812">Transmembrane</keyword>
<feature type="transmembrane region" description="Helical" evidence="5">
    <location>
        <begin position="417"/>
        <end position="435"/>
    </location>
</feature>
<evidence type="ECO:0000259" key="6">
    <source>
        <dbReference type="PROSITE" id="PS50089"/>
    </source>
</evidence>
<feature type="transmembrane region" description="Helical" evidence="5">
    <location>
        <begin position="40"/>
        <end position="60"/>
    </location>
</feature>
<proteinExistence type="predicted"/>
<feature type="transmembrane region" description="Helical" evidence="5">
    <location>
        <begin position="317"/>
        <end position="335"/>
    </location>
</feature>